<organism evidence="1">
    <name type="scientific">Arundo donax</name>
    <name type="common">Giant reed</name>
    <name type="synonym">Donax arundinaceus</name>
    <dbReference type="NCBI Taxonomy" id="35708"/>
    <lineage>
        <taxon>Eukaryota</taxon>
        <taxon>Viridiplantae</taxon>
        <taxon>Streptophyta</taxon>
        <taxon>Embryophyta</taxon>
        <taxon>Tracheophyta</taxon>
        <taxon>Spermatophyta</taxon>
        <taxon>Magnoliopsida</taxon>
        <taxon>Liliopsida</taxon>
        <taxon>Poales</taxon>
        <taxon>Poaceae</taxon>
        <taxon>PACMAD clade</taxon>
        <taxon>Arundinoideae</taxon>
        <taxon>Arundineae</taxon>
        <taxon>Arundo</taxon>
    </lineage>
</organism>
<reference evidence="1" key="1">
    <citation type="submission" date="2014-09" db="EMBL/GenBank/DDBJ databases">
        <authorList>
            <person name="Magalhaes I.L.F."/>
            <person name="Oliveira U."/>
            <person name="Santos F.R."/>
            <person name="Vidigal T.H.D.A."/>
            <person name="Brescovit A.D."/>
            <person name="Santos A.J."/>
        </authorList>
    </citation>
    <scope>NUCLEOTIDE SEQUENCE</scope>
    <source>
        <tissue evidence="1">Shoot tissue taken approximately 20 cm above the soil surface</tissue>
    </source>
</reference>
<proteinExistence type="predicted"/>
<accession>A0A0A9H617</accession>
<dbReference type="AlphaFoldDB" id="A0A0A9H617"/>
<dbReference type="EMBL" id="GBRH01165719">
    <property type="protein sequence ID" value="JAE32177.1"/>
    <property type="molecule type" value="Transcribed_RNA"/>
</dbReference>
<evidence type="ECO:0000313" key="1">
    <source>
        <dbReference type="EMBL" id="JAE32177.1"/>
    </source>
</evidence>
<reference evidence="1" key="2">
    <citation type="journal article" date="2015" name="Data Brief">
        <title>Shoot transcriptome of the giant reed, Arundo donax.</title>
        <authorList>
            <person name="Barrero R.A."/>
            <person name="Guerrero F.D."/>
            <person name="Moolhuijzen P."/>
            <person name="Goolsby J.A."/>
            <person name="Tidwell J."/>
            <person name="Bellgard S.E."/>
            <person name="Bellgard M.I."/>
        </authorList>
    </citation>
    <scope>NUCLEOTIDE SEQUENCE</scope>
    <source>
        <tissue evidence="1">Shoot tissue taken approximately 20 cm above the soil surface</tissue>
    </source>
</reference>
<protein>
    <submittedName>
        <fullName evidence="1">Uncharacterized protein</fullName>
    </submittedName>
</protein>
<sequence length="32" mass="4012">MSYKYRKKLAQDLGRFIWDYRAKSIKISRELF</sequence>
<name>A0A0A9H617_ARUDO</name>